<dbReference type="AlphaFoldDB" id="A0A162PMV9"/>
<feature type="transmembrane region" description="Helical" evidence="1">
    <location>
        <begin position="137"/>
        <end position="156"/>
    </location>
</feature>
<keyword evidence="3" id="KW-1185">Reference proteome</keyword>
<accession>A0A162PMV9</accession>
<evidence type="ECO:0000256" key="1">
    <source>
        <dbReference type="SAM" id="Phobius"/>
    </source>
</evidence>
<dbReference type="EMBL" id="KV440988">
    <property type="protein sequence ID" value="OAD70446.1"/>
    <property type="molecule type" value="Genomic_DNA"/>
</dbReference>
<keyword evidence="1" id="KW-0472">Membrane</keyword>
<proteinExistence type="predicted"/>
<keyword evidence="1" id="KW-0812">Transmembrane</keyword>
<keyword evidence="1" id="KW-1133">Transmembrane helix</keyword>
<feature type="transmembrane region" description="Helical" evidence="1">
    <location>
        <begin position="94"/>
        <end position="117"/>
    </location>
</feature>
<dbReference type="RefSeq" id="XP_018288486.1">
    <property type="nucleotide sequence ID" value="XM_018436538.1"/>
</dbReference>
<sequence length="169" mass="19126">MAELGLGLLKYQRSFQVSGLIATETNASLFLKKKCECITVMYRSDYASLIYICVFIYVLFWVTCKLWDIVSQAFGNYLLSNVSKVVSSGGVTNIFWWCVHLFLSNGVTLSTCVPCFFPAIRESRNVGYFDLLGKSKVYIYIHVLFSVHFQVAVLGVNHDLSEGVCDHFE</sequence>
<name>A0A162PMV9_PHYB8</name>
<feature type="transmembrane region" description="Helical" evidence="1">
    <location>
        <begin position="49"/>
        <end position="74"/>
    </location>
</feature>
<dbReference type="VEuPathDB" id="FungiDB:PHYBLDRAFT_171199"/>
<evidence type="ECO:0000313" key="3">
    <source>
        <dbReference type="Proteomes" id="UP000077315"/>
    </source>
</evidence>
<reference evidence="3" key="1">
    <citation type="submission" date="2015-06" db="EMBL/GenBank/DDBJ databases">
        <title>Expansion of signal transduction pathways in fungi by whole-genome duplication.</title>
        <authorList>
            <consortium name="DOE Joint Genome Institute"/>
            <person name="Corrochano L.M."/>
            <person name="Kuo A."/>
            <person name="Marcet-Houben M."/>
            <person name="Polaino S."/>
            <person name="Salamov A."/>
            <person name="Villalobos J.M."/>
            <person name="Alvarez M.I."/>
            <person name="Avalos J."/>
            <person name="Benito E.P."/>
            <person name="Benoit I."/>
            <person name="Burger G."/>
            <person name="Camino L.P."/>
            <person name="Canovas D."/>
            <person name="Cerda-Olmedo E."/>
            <person name="Cheng J.-F."/>
            <person name="Dominguez A."/>
            <person name="Elias M."/>
            <person name="Eslava A.P."/>
            <person name="Glaser F."/>
            <person name="Grimwood J."/>
            <person name="Gutierrez G."/>
            <person name="Heitman J."/>
            <person name="Henrissat B."/>
            <person name="Iturriaga E.A."/>
            <person name="Lang B.F."/>
            <person name="Lavin J.L."/>
            <person name="Lee S."/>
            <person name="Li W."/>
            <person name="Lindquist E."/>
            <person name="Lopez-Garcia S."/>
            <person name="Luque E.M."/>
            <person name="Marcos A.T."/>
            <person name="Martin J."/>
            <person name="McCluskey K."/>
            <person name="Medina H.R."/>
            <person name="Miralles-Duran A."/>
            <person name="Miyazaki A."/>
            <person name="Munoz-Torres E."/>
            <person name="Oguiza J.A."/>
            <person name="Ohm R."/>
            <person name="Olmedo M."/>
            <person name="Orejas M."/>
            <person name="Ortiz-Castellanos L."/>
            <person name="Pisabarro A.G."/>
            <person name="Rodriguez-Romero J."/>
            <person name="Ruiz-Herrera J."/>
            <person name="Ruiz-Vazquez R."/>
            <person name="Sanz C."/>
            <person name="Schackwitz W."/>
            <person name="Schmutz J."/>
            <person name="Shahriari M."/>
            <person name="Shelest E."/>
            <person name="Silva-Franco F."/>
            <person name="Soanes D."/>
            <person name="Syed K."/>
            <person name="Tagua V.G."/>
            <person name="Talbot N.J."/>
            <person name="Thon M."/>
            <person name="De vries R.P."/>
            <person name="Wiebenga A."/>
            <person name="Yadav J.S."/>
            <person name="Braun E.L."/>
            <person name="Baker S."/>
            <person name="Garre V."/>
            <person name="Horwitz B."/>
            <person name="Torres-Martinez S."/>
            <person name="Idnurm A."/>
            <person name="Herrera-Estrella A."/>
            <person name="Gabaldon T."/>
            <person name="Grigoriev I.V."/>
        </authorList>
    </citation>
    <scope>NUCLEOTIDE SEQUENCE [LARGE SCALE GENOMIC DNA]</scope>
    <source>
        <strain evidence="3">NRRL 1555(-)</strain>
    </source>
</reference>
<evidence type="ECO:0000313" key="2">
    <source>
        <dbReference type="EMBL" id="OAD70446.1"/>
    </source>
</evidence>
<gene>
    <name evidence="2" type="ORF">PHYBLDRAFT_171199</name>
</gene>
<dbReference type="InParanoid" id="A0A162PMV9"/>
<dbReference type="Proteomes" id="UP000077315">
    <property type="component" value="Unassembled WGS sequence"/>
</dbReference>
<dbReference type="GeneID" id="28997444"/>
<organism evidence="2 3">
    <name type="scientific">Phycomyces blakesleeanus (strain ATCC 8743b / DSM 1359 / FGSC 10004 / NBRC 33097 / NRRL 1555)</name>
    <dbReference type="NCBI Taxonomy" id="763407"/>
    <lineage>
        <taxon>Eukaryota</taxon>
        <taxon>Fungi</taxon>
        <taxon>Fungi incertae sedis</taxon>
        <taxon>Mucoromycota</taxon>
        <taxon>Mucoromycotina</taxon>
        <taxon>Mucoromycetes</taxon>
        <taxon>Mucorales</taxon>
        <taxon>Phycomycetaceae</taxon>
        <taxon>Phycomyces</taxon>
    </lineage>
</organism>
<protein>
    <submittedName>
        <fullName evidence="2">Uncharacterized protein</fullName>
    </submittedName>
</protein>